<keyword evidence="7" id="KW-0813">Transport</keyword>
<comment type="similarity">
    <text evidence="4">Belongs to the PrpD family.</text>
</comment>
<dbReference type="GO" id="GO:0016874">
    <property type="term" value="F:ligase activity"/>
    <property type="evidence" value="ECO:0007669"/>
    <property type="project" value="UniProtKB-KW"/>
</dbReference>
<evidence type="ECO:0000256" key="13">
    <source>
        <dbReference type="ARBA" id="ARBA00022840"/>
    </source>
</evidence>
<feature type="region of interest" description="Disordered" evidence="23">
    <location>
        <begin position="1025"/>
        <end position="1051"/>
    </location>
</feature>
<evidence type="ECO:0000256" key="21">
    <source>
        <dbReference type="ARBA" id="ARBA00068795"/>
    </source>
</evidence>
<comment type="catalytic activity">
    <reaction evidence="19">
        <text>a very long-chain fatty acid + ATP + CoA = a very long-chain fatty acyl-CoA + AMP + diphosphate</text>
        <dbReference type="Rhea" id="RHEA:54536"/>
        <dbReference type="ChEBI" id="CHEBI:30616"/>
        <dbReference type="ChEBI" id="CHEBI:33019"/>
        <dbReference type="ChEBI" id="CHEBI:57287"/>
        <dbReference type="ChEBI" id="CHEBI:58950"/>
        <dbReference type="ChEBI" id="CHEBI:138261"/>
        <dbReference type="ChEBI" id="CHEBI:456215"/>
    </reaction>
</comment>
<dbReference type="GO" id="GO:0019679">
    <property type="term" value="P:propionate metabolic process, methylcitrate cycle"/>
    <property type="evidence" value="ECO:0007669"/>
    <property type="project" value="InterPro"/>
</dbReference>
<protein>
    <recommendedName>
        <fullName evidence="21">Very long-chain fatty acid transport protein</fullName>
    </recommendedName>
    <alternativeName>
        <fullName evidence="22">Very-long-chain acyl-CoA synthetase</fullName>
    </alternativeName>
</protein>
<evidence type="ECO:0000256" key="1">
    <source>
        <dbReference type="ARBA" id="ARBA00004502"/>
    </source>
</evidence>
<keyword evidence="8" id="KW-1003">Cell membrane</keyword>
<evidence type="ECO:0000256" key="6">
    <source>
        <dbReference type="ARBA" id="ARBA00011245"/>
    </source>
</evidence>
<dbReference type="InterPro" id="IPR045336">
    <property type="entry name" value="MmgE_PrpD_N"/>
</dbReference>
<dbReference type="GO" id="GO:0005778">
    <property type="term" value="C:peroxisomal membrane"/>
    <property type="evidence" value="ECO:0007669"/>
    <property type="project" value="UniProtKB-SubCell"/>
</dbReference>
<dbReference type="InterPro" id="IPR020845">
    <property type="entry name" value="AMP-binding_CS"/>
</dbReference>
<evidence type="ECO:0000256" key="4">
    <source>
        <dbReference type="ARBA" id="ARBA00006174"/>
    </source>
</evidence>
<name>A0A178ERX9_TRIRU</name>
<dbReference type="FunFam" id="1.10.4100.10:FF:000001">
    <property type="entry name" value="2-methylcitrate dehydratase"/>
    <property type="match status" value="1"/>
</dbReference>
<dbReference type="NCBIfam" id="NF006943">
    <property type="entry name" value="PRK09425.1"/>
    <property type="match status" value="1"/>
</dbReference>
<evidence type="ECO:0000256" key="20">
    <source>
        <dbReference type="ARBA" id="ARBA00060276"/>
    </source>
</evidence>
<dbReference type="Gene3D" id="3.40.50.12780">
    <property type="entry name" value="N-terminal domain of ligase-like"/>
    <property type="match status" value="1"/>
</dbReference>
<comment type="subunit">
    <text evidence="6">Monomer.</text>
</comment>
<dbReference type="InterPro" id="IPR012705">
    <property type="entry name" value="2Me_IsoCit_deHydtase_PrpD"/>
</dbReference>
<dbReference type="GO" id="GO:0005739">
    <property type="term" value="C:mitochondrion"/>
    <property type="evidence" value="ECO:0007669"/>
    <property type="project" value="TreeGrafter"/>
</dbReference>
<dbReference type="GO" id="GO:0005886">
    <property type="term" value="C:plasma membrane"/>
    <property type="evidence" value="ECO:0007669"/>
    <property type="project" value="UniProtKB-SubCell"/>
</dbReference>
<feature type="domain" description="MmgE/PrpD C-terminal" evidence="26">
    <location>
        <begin position="297"/>
        <end position="478"/>
    </location>
</feature>
<comment type="function">
    <text evidence="20">Acyl-CoA synthetase required for both the import of long chain fatty acids (LCFAs) (C14-C18) and the activation very long chain fatty acids (VLCFAs) (C20-C26) by esterification of the fatty acids into metabolically active CoA-thioesters for subsequent degradation or incorporation into phospholipids. The transport and fatty acyl-CoA synthetase activities are genetically separable and are thus independent activities. Esterifies VLCFAs in the peroxisome matrix. The VLCFAs are actively transported into peroxisomes by a PXA1-PXA2 heterodimeric transporter in the peroxisomal membrane.</text>
</comment>
<evidence type="ECO:0000256" key="3">
    <source>
        <dbReference type="ARBA" id="ARBA00004651"/>
    </source>
</evidence>
<keyword evidence="11" id="KW-0812">Transmembrane</keyword>
<dbReference type="VEuPathDB" id="FungiDB:TERG_01270"/>
<evidence type="ECO:0000256" key="23">
    <source>
        <dbReference type="SAM" id="MobiDB-lite"/>
    </source>
</evidence>
<dbReference type="Gene3D" id="1.10.4100.10">
    <property type="entry name" value="2-methylcitrate dehydratase PrpD"/>
    <property type="match status" value="1"/>
</dbReference>
<dbReference type="Pfam" id="PF03972">
    <property type="entry name" value="MmgE_PrpD_N"/>
    <property type="match status" value="1"/>
</dbReference>
<dbReference type="PANTHER" id="PTHR16943:SF16">
    <property type="entry name" value="2-METHYLCITRATE DEHYDRATASE-RELATED"/>
    <property type="match status" value="1"/>
</dbReference>
<evidence type="ECO:0000256" key="2">
    <source>
        <dbReference type="ARBA" id="ARBA00004585"/>
    </source>
</evidence>
<accession>A0A178ERX9</accession>
<proteinExistence type="inferred from homology"/>
<dbReference type="GO" id="GO:0005524">
    <property type="term" value="F:ATP binding"/>
    <property type="evidence" value="ECO:0007669"/>
    <property type="project" value="UniProtKB-KW"/>
</dbReference>
<evidence type="ECO:0000313" key="28">
    <source>
        <dbReference type="Proteomes" id="UP000243015"/>
    </source>
</evidence>
<dbReference type="InterPro" id="IPR036148">
    <property type="entry name" value="MmgE/PrpD_sf"/>
</dbReference>
<reference evidence="27 28" key="1">
    <citation type="submission" date="2016-05" db="EMBL/GenBank/DDBJ databases">
        <title>Genome sequencing of Trichophyton rubrum CMCC(F)T1i isolated from hair.</title>
        <authorList>
            <person name="Zhan P."/>
            <person name="Tao Y."/>
            <person name="Liu W."/>
        </authorList>
    </citation>
    <scope>NUCLEOTIDE SEQUENCE [LARGE SCALE GENOMIC DNA]</scope>
    <source>
        <strain evidence="28">CMCC(F)T1i</strain>
    </source>
</reference>
<evidence type="ECO:0000256" key="22">
    <source>
        <dbReference type="ARBA" id="ARBA00078285"/>
    </source>
</evidence>
<dbReference type="GO" id="GO:0051537">
    <property type="term" value="F:2 iron, 2 sulfur cluster binding"/>
    <property type="evidence" value="ECO:0007669"/>
    <property type="project" value="InterPro"/>
</dbReference>
<evidence type="ECO:0000256" key="19">
    <source>
        <dbReference type="ARBA" id="ARBA00051585"/>
    </source>
</evidence>
<keyword evidence="14" id="KW-1133">Transmembrane helix</keyword>
<dbReference type="PROSITE" id="PS00455">
    <property type="entry name" value="AMP_BINDING"/>
    <property type="match status" value="1"/>
</dbReference>
<dbReference type="EMBL" id="LHPM01000018">
    <property type="protein sequence ID" value="OAL62792.1"/>
    <property type="molecule type" value="Genomic_DNA"/>
</dbReference>
<dbReference type="GO" id="GO:0047547">
    <property type="term" value="F:2-methylcitrate dehydratase activity"/>
    <property type="evidence" value="ECO:0007669"/>
    <property type="project" value="InterPro"/>
</dbReference>
<feature type="domain" description="MmgE/PrpD N-terminal" evidence="25">
    <location>
        <begin position="24"/>
        <end position="280"/>
    </location>
</feature>
<dbReference type="FunFam" id="3.30.1330.120:FF:000001">
    <property type="entry name" value="2-methylcitrate dehydratase"/>
    <property type="match status" value="1"/>
</dbReference>
<evidence type="ECO:0000313" key="27">
    <source>
        <dbReference type="EMBL" id="OAL62792.1"/>
    </source>
</evidence>
<keyword evidence="18" id="KW-0456">Lyase</keyword>
<dbReference type="SUPFAM" id="SSF56801">
    <property type="entry name" value="Acetyl-CoA synthetase-like"/>
    <property type="match status" value="1"/>
</dbReference>
<dbReference type="Gene3D" id="3.30.1330.120">
    <property type="entry name" value="2-methylcitrate dehydratase PrpD"/>
    <property type="match status" value="1"/>
</dbReference>
<keyword evidence="9 27" id="KW-0436">Ligase</keyword>
<evidence type="ECO:0000256" key="14">
    <source>
        <dbReference type="ARBA" id="ARBA00022989"/>
    </source>
</evidence>
<organism evidence="27 28">
    <name type="scientific">Trichophyton rubrum</name>
    <name type="common">Athlete's foot fungus</name>
    <name type="synonym">Epidermophyton rubrum</name>
    <dbReference type="NCBI Taxonomy" id="5551"/>
    <lineage>
        <taxon>Eukaryota</taxon>
        <taxon>Fungi</taxon>
        <taxon>Dikarya</taxon>
        <taxon>Ascomycota</taxon>
        <taxon>Pezizomycotina</taxon>
        <taxon>Eurotiomycetes</taxon>
        <taxon>Eurotiomycetidae</taxon>
        <taxon>Onygenales</taxon>
        <taxon>Arthrodermataceae</taxon>
        <taxon>Trichophyton</taxon>
    </lineage>
</organism>
<evidence type="ECO:0000256" key="12">
    <source>
        <dbReference type="ARBA" id="ARBA00022741"/>
    </source>
</evidence>
<dbReference type="NCBIfam" id="TIGR02330">
    <property type="entry name" value="prpD"/>
    <property type="match status" value="1"/>
</dbReference>
<dbReference type="InterPro" id="IPR005656">
    <property type="entry name" value="MmgE_PrpD"/>
</dbReference>
<dbReference type="Pfam" id="PF19305">
    <property type="entry name" value="MmgE_PrpD_C"/>
    <property type="match status" value="1"/>
</dbReference>
<evidence type="ECO:0000256" key="9">
    <source>
        <dbReference type="ARBA" id="ARBA00022598"/>
    </source>
</evidence>
<evidence type="ECO:0000259" key="26">
    <source>
        <dbReference type="Pfam" id="PF19305"/>
    </source>
</evidence>
<dbReference type="GO" id="GO:0006869">
    <property type="term" value="P:lipid transport"/>
    <property type="evidence" value="ECO:0007669"/>
    <property type="project" value="UniProtKB-KW"/>
</dbReference>
<dbReference type="Pfam" id="PF00501">
    <property type="entry name" value="AMP-binding"/>
    <property type="match status" value="1"/>
</dbReference>
<dbReference type="InterPro" id="IPR042188">
    <property type="entry name" value="MmgE/PrpD_sf_2"/>
</dbReference>
<dbReference type="FunFam" id="3.30.300.30:FF:000002">
    <property type="entry name" value="Long-chain fatty acid transport protein 1"/>
    <property type="match status" value="1"/>
</dbReference>
<keyword evidence="13" id="KW-0067">ATP-binding</keyword>
<dbReference type="FunFam" id="3.40.50.12780:FF:000019">
    <property type="entry name" value="Long-chain fatty acid transporter"/>
    <property type="match status" value="1"/>
</dbReference>
<keyword evidence="16" id="KW-0472">Membrane</keyword>
<feature type="compositionally biased region" description="Basic and acidic residues" evidence="23">
    <location>
        <begin position="1030"/>
        <end position="1051"/>
    </location>
</feature>
<dbReference type="Proteomes" id="UP000243015">
    <property type="component" value="Unassembled WGS sequence"/>
</dbReference>
<dbReference type="InterPro" id="IPR042099">
    <property type="entry name" value="ANL_N_sf"/>
</dbReference>
<evidence type="ECO:0000259" key="25">
    <source>
        <dbReference type="Pfam" id="PF03972"/>
    </source>
</evidence>
<dbReference type="InterPro" id="IPR042183">
    <property type="entry name" value="MmgE/PrpD_sf_1"/>
</dbReference>
<dbReference type="GO" id="GO:0005811">
    <property type="term" value="C:lipid droplet"/>
    <property type="evidence" value="ECO:0007669"/>
    <property type="project" value="UniProtKB-SubCell"/>
</dbReference>
<evidence type="ECO:0000256" key="16">
    <source>
        <dbReference type="ARBA" id="ARBA00023136"/>
    </source>
</evidence>
<evidence type="ECO:0000256" key="5">
    <source>
        <dbReference type="ARBA" id="ARBA00006432"/>
    </source>
</evidence>
<keyword evidence="17" id="KW-0576">Peroxisome</keyword>
<sequence>MAALSSNAPAAPAGPRSYDPEINDMASYIHKHEIKSDLAFDTARWVFLDTLGCGLEGLKFAECTKLLGPIVPGTTVPNGTRVPGTPYQLDPVNGAFNIGAMIRWLDYNDCWLAAEWGHPSDNLGGILAVADWISRTNRAGGSLANGKVLKIRDVLEAMIKAHEIQGVLALENSYNKVGLDHVVLVKVATTAVVSKLMGLTERQTADAITQAWVDGQSLRTYRHSPNTMSRKSWAAGDACQRAVNLVLKVQKGEPGVPTVLSAPVWGFYDVLFKGNKFAFQREYDSYVMENVLFKVSYPAEFHSQTAIEAATKVNATLKSMGKSAEDIKEVTIRTHEACVRIIDKQFKPMDNFADRDHCIQYMVATMLSFNRLVASDYTDGSEAATSPLVESLRTRIRCVEDPQMTKDYHDPALRTIPNALTVTLNDGTVLDEVVVDAPLGHRLRREEAKPEILAKYKRHLEGHFDAQRVKQLIDLGLEQKTLEEMDVDKYVDFYRLSLFANGTICPWFLFEDTVKKYPSVRAVWTRETCYTFRELHDVACQYAHYFRSQGVQRGQLVATYLQNCANFPATWLGLWSIGAAPAFINYNLAGAALLHCVKVSGASILIVDNDPMCKSRIEEERSKIEKDLHITPVLLDEDFKKHIDSLPKTPLDVSLRQNMSPSFPGCLFYTSGTTGLPKACAFTLERISQLFGTRALRDSPGGPDRWYNCMPLYHGTGGINMIVCLVGGVCVALGKRFSVSSFWHDIIDSESTHFVYVGEIARYLLAAPPSPLDKAHSVRCAYGNGLRPDVWEKFRTRFNISTIAEFFASTEGMFALFNFDRGPYQAACVGHHGLILRKLLHNVYVPVANDPVTGDILRDPKTGFATRNPYEVGGEILVAIPDEKAFQGYWDNPSATSKKFARDVFKKGDLYYRCGDSLRRTKDGHWHFLDRLGDTFRWKSENVSTAEVAVVLGQFSGVAEANVYGVTVPNHEGRAGCAALLIEPQALSSFKWDTFLRHTRERLPKYAVPVFIRLVNSSAHIHNHKQNKVGLREEGVDPSKRGTKTEGGKEDKILWLKPKSDTYEEFKDQEWESLTAGGVRL</sequence>
<keyword evidence="12" id="KW-0547">Nucleotide-binding</keyword>
<evidence type="ECO:0000256" key="18">
    <source>
        <dbReference type="ARBA" id="ARBA00023239"/>
    </source>
</evidence>
<comment type="caution">
    <text evidence="27">The sequence shown here is derived from an EMBL/GenBank/DDBJ whole genome shotgun (WGS) entry which is preliminary data.</text>
</comment>
<comment type="similarity">
    <text evidence="5">Belongs to the ATP-dependent AMP-binding enzyme family.</text>
</comment>
<dbReference type="InterPro" id="IPR045851">
    <property type="entry name" value="AMP-bd_C_sf"/>
</dbReference>
<evidence type="ECO:0000259" key="24">
    <source>
        <dbReference type="Pfam" id="PF00501"/>
    </source>
</evidence>
<evidence type="ECO:0000256" key="10">
    <source>
        <dbReference type="ARBA" id="ARBA00022677"/>
    </source>
</evidence>
<keyword evidence="10" id="KW-0551">Lipid droplet</keyword>
<dbReference type="VEuPathDB" id="FungiDB:TERG_01269"/>
<evidence type="ECO:0000256" key="7">
    <source>
        <dbReference type="ARBA" id="ARBA00022448"/>
    </source>
</evidence>
<gene>
    <name evidence="27" type="ORF">A7C99_5176</name>
</gene>
<dbReference type="SUPFAM" id="SSF103378">
    <property type="entry name" value="2-methylcitrate dehydratase PrpD"/>
    <property type="match status" value="1"/>
</dbReference>
<evidence type="ECO:0000256" key="8">
    <source>
        <dbReference type="ARBA" id="ARBA00022475"/>
    </source>
</evidence>
<evidence type="ECO:0000256" key="15">
    <source>
        <dbReference type="ARBA" id="ARBA00023055"/>
    </source>
</evidence>
<keyword evidence="15" id="KW-0445">Lipid transport</keyword>
<dbReference type="InterPro" id="IPR045337">
    <property type="entry name" value="MmgE_PrpD_C"/>
</dbReference>
<dbReference type="PANTHER" id="PTHR16943">
    <property type="entry name" value="2-METHYLCITRATE DEHYDRATASE-RELATED"/>
    <property type="match status" value="1"/>
</dbReference>
<evidence type="ECO:0000256" key="11">
    <source>
        <dbReference type="ARBA" id="ARBA00022692"/>
    </source>
</evidence>
<dbReference type="Gene3D" id="3.30.300.30">
    <property type="match status" value="1"/>
</dbReference>
<dbReference type="AlphaFoldDB" id="A0A178ERX9"/>
<comment type="subcellular location">
    <subcellularLocation>
        <location evidence="3">Cell membrane</location>
        <topology evidence="3">Multi-pass membrane protein</topology>
    </subcellularLocation>
    <subcellularLocation>
        <location evidence="1">Lipid droplet</location>
    </subcellularLocation>
    <subcellularLocation>
        <location evidence="2">Peroxisome membrane</location>
        <topology evidence="2">Multi-pass membrane protein</topology>
    </subcellularLocation>
</comment>
<dbReference type="InterPro" id="IPR000873">
    <property type="entry name" value="AMP-dep_synth/lig_dom"/>
</dbReference>
<evidence type="ECO:0000256" key="17">
    <source>
        <dbReference type="ARBA" id="ARBA00023140"/>
    </source>
</evidence>
<feature type="domain" description="AMP-dependent synthetase/ligase" evidence="24">
    <location>
        <begin position="510"/>
        <end position="890"/>
    </location>
</feature>